<protein>
    <submittedName>
        <fullName evidence="1">Uncharacterized protein</fullName>
    </submittedName>
</protein>
<dbReference type="EMBL" id="BGPR01002931">
    <property type="protein sequence ID" value="GBM81252.1"/>
    <property type="molecule type" value="Genomic_DNA"/>
</dbReference>
<evidence type="ECO:0000313" key="1">
    <source>
        <dbReference type="EMBL" id="GBM81252.1"/>
    </source>
</evidence>
<keyword evidence="2" id="KW-1185">Reference proteome</keyword>
<accession>A0A4Y2IWH3</accession>
<dbReference type="AlphaFoldDB" id="A0A4Y2IWH3"/>
<sequence length="163" mass="18454">MPLLGFTVGSELYNSDHFSLIVSYADSGGAIQYPSRYLFQRADWEKFMELADVTQSMVCTEDITEAVQHIVDCIVNAANNAIPKQEKLKERRNCGTFFVVIRRQKIMSVLSVRKPLLVAYGVVVRGNLGLILFLPSHPLLPVNNCGKRSRLLMEYILNLPFLF</sequence>
<comment type="caution">
    <text evidence="1">The sequence shown here is derived from an EMBL/GenBank/DDBJ whole genome shotgun (WGS) entry which is preliminary data.</text>
</comment>
<proteinExistence type="predicted"/>
<organism evidence="1 2">
    <name type="scientific">Araneus ventricosus</name>
    <name type="common">Orbweaver spider</name>
    <name type="synonym">Epeira ventricosa</name>
    <dbReference type="NCBI Taxonomy" id="182803"/>
    <lineage>
        <taxon>Eukaryota</taxon>
        <taxon>Metazoa</taxon>
        <taxon>Ecdysozoa</taxon>
        <taxon>Arthropoda</taxon>
        <taxon>Chelicerata</taxon>
        <taxon>Arachnida</taxon>
        <taxon>Araneae</taxon>
        <taxon>Araneomorphae</taxon>
        <taxon>Entelegynae</taxon>
        <taxon>Araneoidea</taxon>
        <taxon>Araneidae</taxon>
        <taxon>Araneus</taxon>
    </lineage>
</organism>
<evidence type="ECO:0000313" key="2">
    <source>
        <dbReference type="Proteomes" id="UP000499080"/>
    </source>
</evidence>
<dbReference type="Proteomes" id="UP000499080">
    <property type="component" value="Unassembled WGS sequence"/>
</dbReference>
<reference evidence="1 2" key="1">
    <citation type="journal article" date="2019" name="Sci. Rep.">
        <title>Orb-weaving spider Araneus ventricosus genome elucidates the spidroin gene catalogue.</title>
        <authorList>
            <person name="Kono N."/>
            <person name="Nakamura H."/>
            <person name="Ohtoshi R."/>
            <person name="Moran D.A.P."/>
            <person name="Shinohara A."/>
            <person name="Yoshida Y."/>
            <person name="Fujiwara M."/>
            <person name="Mori M."/>
            <person name="Tomita M."/>
            <person name="Arakawa K."/>
        </authorList>
    </citation>
    <scope>NUCLEOTIDE SEQUENCE [LARGE SCALE GENOMIC DNA]</scope>
</reference>
<name>A0A4Y2IWH3_ARAVE</name>
<gene>
    <name evidence="1" type="ORF">AVEN_236453_1</name>
</gene>